<reference evidence="1" key="1">
    <citation type="submission" date="2022-03" db="EMBL/GenBank/DDBJ databases">
        <authorList>
            <person name="Martin H S."/>
        </authorList>
    </citation>
    <scope>NUCLEOTIDE SEQUENCE</scope>
</reference>
<accession>A0ABN8J888</accession>
<keyword evidence="2" id="KW-1185">Reference proteome</keyword>
<sequence length="127" mass="14414">MEVEDCSAYRPTPLDFASFVHYAYSQLEAPFAVKIIEHTEVEPKVRKSRQSAHFSPRSTATVVDLSSVVSSSPPYEPHDITIIVVRDVSSRITKLVFWKCKQIPPLLLRVVGICVPYHLYLTKLEVL</sequence>
<dbReference type="Proteomes" id="UP000837857">
    <property type="component" value="Chromosome 9"/>
</dbReference>
<feature type="non-terminal residue" evidence="1">
    <location>
        <position position="1"/>
    </location>
</feature>
<evidence type="ECO:0000313" key="2">
    <source>
        <dbReference type="Proteomes" id="UP000837857"/>
    </source>
</evidence>
<protein>
    <submittedName>
        <fullName evidence="1">Uncharacterized protein</fullName>
    </submittedName>
</protein>
<proteinExistence type="predicted"/>
<organism evidence="1 2">
    <name type="scientific">Iphiclides podalirius</name>
    <name type="common">scarce swallowtail</name>
    <dbReference type="NCBI Taxonomy" id="110791"/>
    <lineage>
        <taxon>Eukaryota</taxon>
        <taxon>Metazoa</taxon>
        <taxon>Ecdysozoa</taxon>
        <taxon>Arthropoda</taxon>
        <taxon>Hexapoda</taxon>
        <taxon>Insecta</taxon>
        <taxon>Pterygota</taxon>
        <taxon>Neoptera</taxon>
        <taxon>Endopterygota</taxon>
        <taxon>Lepidoptera</taxon>
        <taxon>Glossata</taxon>
        <taxon>Ditrysia</taxon>
        <taxon>Papilionoidea</taxon>
        <taxon>Papilionidae</taxon>
        <taxon>Papilioninae</taxon>
        <taxon>Iphiclides</taxon>
    </lineage>
</organism>
<gene>
    <name evidence="1" type="ORF">IPOD504_LOCUS17034</name>
</gene>
<dbReference type="EMBL" id="OW152821">
    <property type="protein sequence ID" value="CAH2075874.1"/>
    <property type="molecule type" value="Genomic_DNA"/>
</dbReference>
<name>A0ABN8J888_9NEOP</name>
<evidence type="ECO:0000313" key="1">
    <source>
        <dbReference type="EMBL" id="CAH2075874.1"/>
    </source>
</evidence>